<dbReference type="InterPro" id="IPR050494">
    <property type="entry name" value="Ser_Thr_dual-spec_kinase"/>
</dbReference>
<dbReference type="InterPro" id="IPR000719">
    <property type="entry name" value="Prot_kinase_dom"/>
</dbReference>
<accession>A0A7S4BZP6</accession>
<dbReference type="PROSITE" id="PS00108">
    <property type="entry name" value="PROTEIN_KINASE_ST"/>
    <property type="match status" value="1"/>
</dbReference>
<dbReference type="Gene3D" id="1.10.510.10">
    <property type="entry name" value="Transferase(Phosphotransferase) domain 1"/>
    <property type="match status" value="1"/>
</dbReference>
<feature type="compositionally biased region" description="Polar residues" evidence="6">
    <location>
        <begin position="560"/>
        <end position="587"/>
    </location>
</feature>
<sequence length="740" mass="82274">MMDVDEPEDRGASDAAGAEDGVSDRFLEVETCVRVVLDFLQSKCFTATEKALRTELELLLQSKQSQGDMDKLLLDRNLYTSDLEKLLNLQMPKRDDDKSRDLADATPVSSLASTLDPSEANLAAGSCAQAVEARQQANPKSMHRKKLRLYELRAVTDEDAYRMRKQRAKFANSKVVFHDGAELTPEKAQDLAHISLPLIYNPHLNGLEDSSELPLKLGMVIAQRYRVVAHIGKGSFSRVVQCLDLQVKLMVSVKVLRNDKDCIDQGLGEMRLLARLSSGDPNGEQHIVRLLDYFYYKEHLLIVSELLRDSLFNFYRYLLATEPDGLASYFTPETLCILSRQLLSACHFLHERSITHCDLKPENVCLVSASRRIFKIIDLGSAVLSHDYHNSYVQSRWYRAPEVMLGLKWGHKVDVWGVGCILAELCIGQPIFYGSTVEAVLAAQEACLGPIPDHMRAASSVAPMYFTPGGQLFTSDPPNTPPGWYVISSVKTRLVDVLRVDESLAAFIGRLLRLDHAERPTAEEAKSDPWVIECFGTALYTENTMTPAQRITTNLTQFYSPVNSRSNSRSDSPVTSQKMSQAQSRDTSPGRERPNKPAHPRTKEGPGLPQEFRLAMQSEASRSHEWRQRLARYTHMVTNTLRDKGSSSKGGESSRSNSARNISEDALSSSQSDLQKLQTTTSQLQIIPPSGSFAQQGKTVQGELSPTKKSQGESLPSVCGRSGSNIMSGSAPHRPKTVQR</sequence>
<feature type="region of interest" description="Disordered" evidence="6">
    <location>
        <begin position="560"/>
        <end position="609"/>
    </location>
</feature>
<dbReference type="Pfam" id="PF00069">
    <property type="entry name" value="Pkinase"/>
    <property type="match status" value="1"/>
</dbReference>
<protein>
    <recommendedName>
        <fullName evidence="7">Protein kinase domain-containing protein</fullName>
    </recommendedName>
</protein>
<evidence type="ECO:0000256" key="4">
    <source>
        <dbReference type="ARBA" id="ARBA00022777"/>
    </source>
</evidence>
<feature type="compositionally biased region" description="Low complexity" evidence="6">
    <location>
        <begin position="647"/>
        <end position="658"/>
    </location>
</feature>
<feature type="domain" description="Protein kinase" evidence="7">
    <location>
        <begin position="225"/>
        <end position="531"/>
    </location>
</feature>
<feature type="compositionally biased region" description="Polar residues" evidence="6">
    <location>
        <begin position="692"/>
        <end position="714"/>
    </location>
</feature>
<keyword evidence="3" id="KW-0547">Nucleotide-binding</keyword>
<feature type="region of interest" description="Disordered" evidence="6">
    <location>
        <begin position="638"/>
        <end position="740"/>
    </location>
</feature>
<dbReference type="AlphaFoldDB" id="A0A7S4BZP6"/>
<dbReference type="InterPro" id="IPR008271">
    <property type="entry name" value="Ser/Thr_kinase_AS"/>
</dbReference>
<evidence type="ECO:0000256" key="5">
    <source>
        <dbReference type="ARBA" id="ARBA00022840"/>
    </source>
</evidence>
<feature type="compositionally biased region" description="Basic and acidic residues" evidence="6">
    <location>
        <begin position="92"/>
        <end position="103"/>
    </location>
</feature>
<reference evidence="8" key="1">
    <citation type="submission" date="2021-01" db="EMBL/GenBank/DDBJ databases">
        <authorList>
            <person name="Corre E."/>
            <person name="Pelletier E."/>
            <person name="Niang G."/>
            <person name="Scheremetjew M."/>
            <person name="Finn R."/>
            <person name="Kale V."/>
            <person name="Holt S."/>
            <person name="Cochrane G."/>
            <person name="Meng A."/>
            <person name="Brown T."/>
            <person name="Cohen L."/>
        </authorList>
    </citation>
    <scope>NUCLEOTIDE SEQUENCE</scope>
    <source>
        <strain evidence="8">CCMP645</strain>
    </source>
</reference>
<dbReference type="SUPFAM" id="SSF56112">
    <property type="entry name" value="Protein kinase-like (PK-like)"/>
    <property type="match status" value="1"/>
</dbReference>
<dbReference type="PROSITE" id="PS50011">
    <property type="entry name" value="PROTEIN_KINASE_DOM"/>
    <property type="match status" value="1"/>
</dbReference>
<dbReference type="SMART" id="SM00220">
    <property type="entry name" value="S_TKc"/>
    <property type="match status" value="1"/>
</dbReference>
<dbReference type="EMBL" id="HBIZ01054300">
    <property type="protein sequence ID" value="CAE0782066.1"/>
    <property type="molecule type" value="Transcribed_RNA"/>
</dbReference>
<keyword evidence="5" id="KW-0067">ATP-binding</keyword>
<keyword evidence="4" id="KW-0418">Kinase</keyword>
<dbReference type="PANTHER" id="PTHR24058">
    <property type="entry name" value="DUAL SPECIFICITY PROTEIN KINASE"/>
    <property type="match status" value="1"/>
</dbReference>
<dbReference type="GO" id="GO:0005524">
    <property type="term" value="F:ATP binding"/>
    <property type="evidence" value="ECO:0007669"/>
    <property type="project" value="UniProtKB-KW"/>
</dbReference>
<feature type="region of interest" description="Disordered" evidence="6">
    <location>
        <begin position="90"/>
        <end position="115"/>
    </location>
</feature>
<evidence type="ECO:0000256" key="3">
    <source>
        <dbReference type="ARBA" id="ARBA00022741"/>
    </source>
</evidence>
<dbReference type="GO" id="GO:0004674">
    <property type="term" value="F:protein serine/threonine kinase activity"/>
    <property type="evidence" value="ECO:0007669"/>
    <property type="project" value="UniProtKB-KW"/>
</dbReference>
<evidence type="ECO:0000256" key="1">
    <source>
        <dbReference type="ARBA" id="ARBA00022527"/>
    </source>
</evidence>
<keyword evidence="2" id="KW-0808">Transferase</keyword>
<dbReference type="Gene3D" id="3.30.200.20">
    <property type="entry name" value="Phosphorylase Kinase, domain 1"/>
    <property type="match status" value="1"/>
</dbReference>
<name>A0A7S4BZP6_CHRCT</name>
<gene>
    <name evidence="8" type="ORF">PCAR00345_LOCUS34762</name>
</gene>
<evidence type="ECO:0000256" key="2">
    <source>
        <dbReference type="ARBA" id="ARBA00022679"/>
    </source>
</evidence>
<keyword evidence="1" id="KW-0723">Serine/threonine-protein kinase</keyword>
<proteinExistence type="predicted"/>
<dbReference type="InterPro" id="IPR011009">
    <property type="entry name" value="Kinase-like_dom_sf"/>
</dbReference>
<feature type="compositionally biased region" description="Low complexity" evidence="6">
    <location>
        <begin position="667"/>
        <end position="685"/>
    </location>
</feature>
<evidence type="ECO:0000259" key="7">
    <source>
        <dbReference type="PROSITE" id="PS50011"/>
    </source>
</evidence>
<evidence type="ECO:0000256" key="6">
    <source>
        <dbReference type="SAM" id="MobiDB-lite"/>
    </source>
</evidence>
<evidence type="ECO:0000313" key="8">
    <source>
        <dbReference type="EMBL" id="CAE0782066.1"/>
    </source>
</evidence>
<organism evidence="8">
    <name type="scientific">Chrysotila carterae</name>
    <name type="common">Marine alga</name>
    <name type="synonym">Syracosphaera carterae</name>
    <dbReference type="NCBI Taxonomy" id="13221"/>
    <lineage>
        <taxon>Eukaryota</taxon>
        <taxon>Haptista</taxon>
        <taxon>Haptophyta</taxon>
        <taxon>Prymnesiophyceae</taxon>
        <taxon>Isochrysidales</taxon>
        <taxon>Isochrysidaceae</taxon>
        <taxon>Chrysotila</taxon>
    </lineage>
</organism>
<dbReference type="PANTHER" id="PTHR24058:SF124">
    <property type="entry name" value="PROTEIN KINASE SUPERFAMILY PROTEIN"/>
    <property type="match status" value="1"/>
</dbReference>